<feature type="region of interest" description="Disordered" evidence="1">
    <location>
        <begin position="1"/>
        <end position="35"/>
    </location>
</feature>
<evidence type="ECO:0000256" key="1">
    <source>
        <dbReference type="SAM" id="MobiDB-lite"/>
    </source>
</evidence>
<name>A0A2H1W6V1_SPOFR</name>
<organism evidence="2">
    <name type="scientific">Spodoptera frugiperda</name>
    <name type="common">Fall armyworm</name>
    <dbReference type="NCBI Taxonomy" id="7108"/>
    <lineage>
        <taxon>Eukaryota</taxon>
        <taxon>Metazoa</taxon>
        <taxon>Ecdysozoa</taxon>
        <taxon>Arthropoda</taxon>
        <taxon>Hexapoda</taxon>
        <taxon>Insecta</taxon>
        <taxon>Pterygota</taxon>
        <taxon>Neoptera</taxon>
        <taxon>Endopterygota</taxon>
        <taxon>Lepidoptera</taxon>
        <taxon>Glossata</taxon>
        <taxon>Ditrysia</taxon>
        <taxon>Noctuoidea</taxon>
        <taxon>Noctuidae</taxon>
        <taxon>Amphipyrinae</taxon>
        <taxon>Spodoptera</taxon>
    </lineage>
</organism>
<protein>
    <submittedName>
        <fullName evidence="2">SFRICE_033558</fullName>
    </submittedName>
</protein>
<dbReference type="EMBL" id="ODYU01006716">
    <property type="protein sequence ID" value="SOQ48811.1"/>
    <property type="molecule type" value="Genomic_DNA"/>
</dbReference>
<dbReference type="AlphaFoldDB" id="A0A2H1W6V1"/>
<reference evidence="2" key="1">
    <citation type="submission" date="2016-07" db="EMBL/GenBank/DDBJ databases">
        <authorList>
            <person name="Bretaudeau A."/>
        </authorList>
    </citation>
    <scope>NUCLEOTIDE SEQUENCE</scope>
    <source>
        <strain evidence="2">Rice</strain>
        <tissue evidence="2">Whole body</tissue>
    </source>
</reference>
<proteinExistence type="predicted"/>
<feature type="non-terminal residue" evidence="2">
    <location>
        <position position="1"/>
    </location>
</feature>
<accession>A0A2H1W6V1</accession>
<evidence type="ECO:0000313" key="2">
    <source>
        <dbReference type="EMBL" id="SOQ48811.1"/>
    </source>
</evidence>
<sequence length="119" mass="12859">AELVAAVRRRGRGDGSDDDEDLGLPQSPPASPPTDKVEKYNIIVFVGKLTTCLFYLLFNDGSGTTRFLKGPGPNGPLHLQCPALQYPGKCNEYNIDLDTTFTVASAPALILQHSINRSL</sequence>
<gene>
    <name evidence="2" type="ORF">SFRICE_033558</name>
</gene>